<evidence type="ECO:0000259" key="9">
    <source>
        <dbReference type="Pfam" id="PF00324"/>
    </source>
</evidence>
<evidence type="ECO:0000256" key="8">
    <source>
        <dbReference type="SAM" id="Phobius"/>
    </source>
</evidence>
<feature type="transmembrane region" description="Helical" evidence="8">
    <location>
        <begin position="305"/>
        <end position="331"/>
    </location>
</feature>
<dbReference type="OrthoDB" id="2020542at2759"/>
<sequence>MTSPDAKSGPAAGPEPQRIEKLGMMSGVYIPVFLSIMSILMFLRFGFILGQVGLLGIVGLLVVAYGIDLLTILSLSAIASNGEVKGGGAYFLISRSLGPEFGGSIGILFFLAQALNTAMNVIGLIDCIRLNVGSAFPQGYWAGYGLQTAALVLCTGLNLLGSATFSKASSALLAILTLSLLSIPLSGMFKKPFHDGAAGVEFTGFSWDTLAANVFPRAGSDEYQGLTTFRQLFGILFPATSGIFAGASMSGKLRDPSKAIPTATLWAMLTTFLIYLLVIFCLAASTTHESLLANANVVLLTNLSAPIILAGECAVTFVSALICMVGSANLLQALGRDGLLPGLSVFGMGAKKNDDPILAILMTHVIAQIALLADLNRIATLISMGYQMTFFVMNLACFLLKIGSAPNFRPGFKLFNWQTALVGSLSSAVAMFFIHETYAAVAVCILVFLFLLIHYLCPPKRWGDVSQNLIYHQVRKYLLRLKPEHIKFWRPHIILLINDPRRQTRLVQFCNSMKKGSLYILGHVIVTENFDSGVDEARLQQQAWTNYISETSRIKAFLQLSMSPSLVWGIRNLILSAGLGGMRPNIAVLGFYNMDDLRKSKPGLPVPQVSSPSASKTRRQARAEEKAPRRRRVDTSSRLLAGVLPTDVIRTEGMMSPTDYMLVLEDLSLKYRLNVAVAHGFDGLETPRRDGPNAKKYIDLWPIQMSAELASHGKNILTTNFDTYTLILQLGHILRSVRDWRRSYTLRVMVFVEYEGEVEEESARVRALLEKLRIEAQVVVSWLAAGHLSTYELIVNGKTDDAETETVVNDALEHEEWWDELQDFRGQSGNPGSSRETPQRAHLLDLAVGRSGVYNPHQESGSDRRRLSVTEVTEMPKRPDIAMLARWGINVGIHTHHLPEDVLHEPRPDDALCTITEYSDSDGEYDLDSDDDAARETPEPHDLAKLPLLTRGRQSTAEGSSVRVGRGQQTKSLSIGTSQPPTYGTLSTAQTLVGNQDGIASQHIPELTETGASPPTQAGEDTQQGTEAFPCLRPPAVPAELLPNAPGRSRSVSPARGPPSRRNSKDEPATPLRPSFSRQSSASRFSSRPVPETRVIAEAEGPKLSFAPTSMSPTLARVERPSHSRQSSWSRLPSKPAPETQAEGGDAALETGQAAERVSAPNVYPPCRSRHHSRQNSQYSAPGHGDVSLSMPELSESYRNQAADGDDSGAGSTYSTQSVALSFNDLPSRAQHLILNELMRQQSKDTAVLMSTLPIPSEGTSLDETATIRYLSDVEILCHELPPTMMVLSNNMTVTVSL</sequence>
<evidence type="ECO:0000256" key="6">
    <source>
        <dbReference type="ARBA" id="ARBA00023136"/>
    </source>
</evidence>
<dbReference type="Gene3D" id="1.20.1740.10">
    <property type="entry name" value="Amino acid/polyamine transporter I"/>
    <property type="match status" value="1"/>
</dbReference>
<feature type="region of interest" description="Disordered" evidence="7">
    <location>
        <begin position="1007"/>
        <end position="1147"/>
    </location>
</feature>
<evidence type="ECO:0008006" key="13">
    <source>
        <dbReference type="Google" id="ProtNLM"/>
    </source>
</evidence>
<dbReference type="GO" id="GO:0055064">
    <property type="term" value="P:chloride ion homeostasis"/>
    <property type="evidence" value="ECO:0007669"/>
    <property type="project" value="TreeGrafter"/>
</dbReference>
<dbReference type="GO" id="GO:0006884">
    <property type="term" value="P:cell volume homeostasis"/>
    <property type="evidence" value="ECO:0007669"/>
    <property type="project" value="TreeGrafter"/>
</dbReference>
<feature type="transmembrane region" description="Helical" evidence="8">
    <location>
        <begin position="172"/>
        <end position="189"/>
    </location>
</feature>
<protein>
    <recommendedName>
        <fullName evidence="13">Cation chloride cotransporter</fullName>
    </recommendedName>
</protein>
<keyword evidence="6 8" id="KW-0472">Membrane</keyword>
<evidence type="ECO:0000256" key="5">
    <source>
        <dbReference type="ARBA" id="ARBA00022989"/>
    </source>
</evidence>
<dbReference type="PANTHER" id="PTHR11827:SF72">
    <property type="entry name" value="GH08340P"/>
    <property type="match status" value="1"/>
</dbReference>
<evidence type="ECO:0000256" key="1">
    <source>
        <dbReference type="ARBA" id="ARBA00004141"/>
    </source>
</evidence>
<evidence type="ECO:0000259" key="10">
    <source>
        <dbReference type="Pfam" id="PF03522"/>
    </source>
</evidence>
<organism evidence="11 12">
    <name type="scientific">Ophiocordyceps sinensis</name>
    <dbReference type="NCBI Taxonomy" id="72228"/>
    <lineage>
        <taxon>Eukaryota</taxon>
        <taxon>Fungi</taxon>
        <taxon>Dikarya</taxon>
        <taxon>Ascomycota</taxon>
        <taxon>Pezizomycotina</taxon>
        <taxon>Sordariomycetes</taxon>
        <taxon>Hypocreomycetidae</taxon>
        <taxon>Hypocreales</taxon>
        <taxon>Ophiocordycipitaceae</taxon>
        <taxon>Ophiocordyceps</taxon>
    </lineage>
</organism>
<feature type="transmembrane region" description="Helical" evidence="8">
    <location>
        <begin position="381"/>
        <end position="402"/>
    </location>
</feature>
<dbReference type="Pfam" id="PF03522">
    <property type="entry name" value="SLC12"/>
    <property type="match status" value="1"/>
</dbReference>
<feature type="compositionally biased region" description="Polar residues" evidence="7">
    <location>
        <begin position="967"/>
        <end position="986"/>
    </location>
</feature>
<dbReference type="Pfam" id="PF00324">
    <property type="entry name" value="AA_permease"/>
    <property type="match status" value="1"/>
</dbReference>
<feature type="transmembrane region" description="Helical" evidence="8">
    <location>
        <begin position="54"/>
        <end position="80"/>
    </location>
</feature>
<reference evidence="11 12" key="1">
    <citation type="journal article" date="2020" name="Genome Biol. Evol.">
        <title>A new high-quality draft genome assembly of the Chinese cordyceps Ophiocordyceps sinensis.</title>
        <authorList>
            <person name="Shu R."/>
            <person name="Zhang J."/>
            <person name="Meng Q."/>
            <person name="Zhang H."/>
            <person name="Zhou G."/>
            <person name="Li M."/>
            <person name="Wu P."/>
            <person name="Zhao Y."/>
            <person name="Chen C."/>
            <person name="Qin Q."/>
        </authorList>
    </citation>
    <scope>NUCLEOTIDE SEQUENCE [LARGE SCALE GENOMIC DNA]</scope>
    <source>
        <strain evidence="11 12">IOZ07</strain>
    </source>
</reference>
<dbReference type="InterPro" id="IPR004842">
    <property type="entry name" value="SLC12A_fam"/>
</dbReference>
<keyword evidence="3" id="KW-0813">Transport</keyword>
<keyword evidence="12" id="KW-1185">Reference proteome</keyword>
<dbReference type="PANTHER" id="PTHR11827">
    <property type="entry name" value="SOLUTE CARRIER FAMILY 12, CATION COTRANSPORTERS"/>
    <property type="match status" value="1"/>
</dbReference>
<feature type="transmembrane region" description="Helical" evidence="8">
    <location>
        <begin position="414"/>
        <end position="434"/>
    </location>
</feature>
<name>A0A8H4V7U7_9HYPO</name>
<feature type="domain" description="SLC12A transporter C-terminal" evidence="10">
    <location>
        <begin position="505"/>
        <end position="592"/>
    </location>
</feature>
<dbReference type="FunFam" id="1.20.1740.10:FF:000013">
    <property type="entry name" value="Solute carrier family 12 member"/>
    <property type="match status" value="1"/>
</dbReference>
<keyword evidence="4 8" id="KW-0812">Transmembrane</keyword>
<evidence type="ECO:0000256" key="3">
    <source>
        <dbReference type="ARBA" id="ARBA00022448"/>
    </source>
</evidence>
<evidence type="ECO:0000256" key="2">
    <source>
        <dbReference type="ARBA" id="ARBA00010593"/>
    </source>
</evidence>
<dbReference type="GO" id="GO:0055075">
    <property type="term" value="P:potassium ion homeostasis"/>
    <property type="evidence" value="ECO:0007669"/>
    <property type="project" value="TreeGrafter"/>
</dbReference>
<evidence type="ECO:0000256" key="7">
    <source>
        <dbReference type="SAM" id="MobiDB-lite"/>
    </source>
</evidence>
<comment type="caution">
    <text evidence="11">The sequence shown here is derived from an EMBL/GenBank/DDBJ whole genome shotgun (WGS) entry which is preliminary data.</text>
</comment>
<comment type="subcellular location">
    <subcellularLocation>
        <location evidence="1">Membrane</location>
        <topology evidence="1">Multi-pass membrane protein</topology>
    </subcellularLocation>
</comment>
<dbReference type="GO" id="GO:0005774">
    <property type="term" value="C:vacuolar membrane"/>
    <property type="evidence" value="ECO:0007669"/>
    <property type="project" value="TreeGrafter"/>
</dbReference>
<feature type="transmembrane region" description="Helical" evidence="8">
    <location>
        <begin position="28"/>
        <end position="48"/>
    </location>
</feature>
<comment type="similarity">
    <text evidence="2">Belongs to the SLC12A transporter family.</text>
</comment>
<feature type="compositionally biased region" description="Polar residues" evidence="7">
    <location>
        <begin position="1010"/>
        <end position="1026"/>
    </location>
</feature>
<dbReference type="EMBL" id="JAAVMX010000003">
    <property type="protein sequence ID" value="KAF4511203.1"/>
    <property type="molecule type" value="Genomic_DNA"/>
</dbReference>
<evidence type="ECO:0000313" key="11">
    <source>
        <dbReference type="EMBL" id="KAF4511203.1"/>
    </source>
</evidence>
<feature type="transmembrane region" description="Helical" evidence="8">
    <location>
        <begin position="440"/>
        <end position="457"/>
    </location>
</feature>
<gene>
    <name evidence="11" type="ORF">G6O67_003021</name>
</gene>
<dbReference type="InterPro" id="IPR004841">
    <property type="entry name" value="AA-permease/SLC12A_dom"/>
</dbReference>
<feature type="region of interest" description="Disordered" evidence="7">
    <location>
        <begin position="920"/>
        <end position="986"/>
    </location>
</feature>
<dbReference type="InterPro" id="IPR018491">
    <property type="entry name" value="SLC12_C"/>
</dbReference>
<feature type="transmembrane region" description="Helical" evidence="8">
    <location>
        <begin position="101"/>
        <end position="125"/>
    </location>
</feature>
<feature type="region of interest" description="Disordered" evidence="7">
    <location>
        <begin position="1161"/>
        <end position="1191"/>
    </location>
</feature>
<feature type="compositionally biased region" description="Basic and acidic residues" evidence="7">
    <location>
        <begin position="932"/>
        <end position="944"/>
    </location>
</feature>
<dbReference type="GO" id="GO:0015379">
    <property type="term" value="F:potassium:chloride symporter activity"/>
    <property type="evidence" value="ECO:0007669"/>
    <property type="project" value="TreeGrafter"/>
</dbReference>
<feature type="transmembrane region" description="Helical" evidence="8">
    <location>
        <begin position="263"/>
        <end position="285"/>
    </location>
</feature>
<accession>A0A8H4V7U7</accession>
<feature type="transmembrane region" description="Helical" evidence="8">
    <location>
        <begin position="140"/>
        <end position="160"/>
    </location>
</feature>
<feature type="domain" description="Amino acid permease/ SLC12A" evidence="9">
    <location>
        <begin position="32"/>
        <end position="492"/>
    </location>
</feature>
<feature type="transmembrane region" description="Helical" evidence="8">
    <location>
        <begin position="232"/>
        <end position="251"/>
    </location>
</feature>
<dbReference type="Proteomes" id="UP000557566">
    <property type="component" value="Unassembled WGS sequence"/>
</dbReference>
<keyword evidence="5 8" id="KW-1133">Transmembrane helix</keyword>
<feature type="region of interest" description="Disordered" evidence="7">
    <location>
        <begin position="602"/>
        <end position="634"/>
    </location>
</feature>
<feature type="compositionally biased region" description="Low complexity" evidence="7">
    <location>
        <begin position="1073"/>
        <end position="1089"/>
    </location>
</feature>
<evidence type="ECO:0000256" key="4">
    <source>
        <dbReference type="ARBA" id="ARBA00022692"/>
    </source>
</evidence>
<proteinExistence type="inferred from homology"/>
<feature type="compositionally biased region" description="Acidic residues" evidence="7">
    <location>
        <begin position="920"/>
        <end position="931"/>
    </location>
</feature>
<evidence type="ECO:0000313" key="12">
    <source>
        <dbReference type="Proteomes" id="UP000557566"/>
    </source>
</evidence>
<dbReference type="GO" id="GO:0034486">
    <property type="term" value="P:vacuolar transmembrane transport"/>
    <property type="evidence" value="ECO:0007669"/>
    <property type="project" value="TreeGrafter"/>
</dbReference>